<dbReference type="CDD" id="cd09110">
    <property type="entry name" value="PLDc_CLS_1"/>
    <property type="match status" value="1"/>
</dbReference>
<feature type="transmembrane region" description="Helical" evidence="13">
    <location>
        <begin position="12"/>
        <end position="34"/>
    </location>
</feature>
<dbReference type="Proteomes" id="UP000675747">
    <property type="component" value="Unassembled WGS sequence"/>
</dbReference>
<evidence type="ECO:0000256" key="9">
    <source>
        <dbReference type="ARBA" id="ARBA00023136"/>
    </source>
</evidence>
<evidence type="ECO:0000313" key="17">
    <source>
        <dbReference type="Proteomes" id="UP000675747"/>
    </source>
</evidence>
<evidence type="ECO:0000256" key="3">
    <source>
        <dbReference type="ARBA" id="ARBA00022516"/>
    </source>
</evidence>
<evidence type="ECO:0000256" key="5">
    <source>
        <dbReference type="ARBA" id="ARBA00022692"/>
    </source>
</evidence>
<dbReference type="PANTHER" id="PTHR21248">
    <property type="entry name" value="CARDIOLIPIN SYNTHASE"/>
    <property type="match status" value="1"/>
</dbReference>
<accession>A0A8J7VSM2</accession>
<evidence type="ECO:0000256" key="4">
    <source>
        <dbReference type="ARBA" id="ARBA00022679"/>
    </source>
</evidence>
<evidence type="ECO:0000256" key="8">
    <source>
        <dbReference type="ARBA" id="ARBA00023098"/>
    </source>
</evidence>
<dbReference type="Pfam" id="PF13091">
    <property type="entry name" value="PLDc_2"/>
    <property type="match status" value="2"/>
</dbReference>
<dbReference type="GO" id="GO:0008808">
    <property type="term" value="F:cardiolipin synthase activity"/>
    <property type="evidence" value="ECO:0007669"/>
    <property type="project" value="UniProtKB-UniRule"/>
</dbReference>
<evidence type="ECO:0000256" key="12">
    <source>
        <dbReference type="NCBIfam" id="TIGR04265"/>
    </source>
</evidence>
<dbReference type="CDD" id="cd09112">
    <property type="entry name" value="PLDc_CLS_2"/>
    <property type="match status" value="1"/>
</dbReference>
<keyword evidence="9 13" id="KW-0472">Membrane</keyword>
<dbReference type="EMBL" id="JAGQFT010000038">
    <property type="protein sequence ID" value="MBR0562202.1"/>
    <property type="molecule type" value="Genomic_DNA"/>
</dbReference>
<feature type="domain" description="PLD phosphodiesterase" evidence="14">
    <location>
        <begin position="212"/>
        <end position="239"/>
    </location>
</feature>
<gene>
    <name evidence="15" type="primary">cls</name>
    <name evidence="16" type="ORF">KB893_017555</name>
    <name evidence="15" type="ORF">KB893_06685</name>
</gene>
<evidence type="ECO:0000256" key="13">
    <source>
        <dbReference type="SAM" id="Phobius"/>
    </source>
</evidence>
<keyword evidence="10" id="KW-0594">Phospholipid biosynthesis</keyword>
<keyword evidence="8" id="KW-0443">Lipid metabolism</keyword>
<keyword evidence="3" id="KW-0444">Lipid biosynthesis</keyword>
<evidence type="ECO:0000256" key="7">
    <source>
        <dbReference type="ARBA" id="ARBA00022989"/>
    </source>
</evidence>
<keyword evidence="2" id="KW-1003">Cell membrane</keyword>
<dbReference type="Gene3D" id="3.30.870.10">
    <property type="entry name" value="Endonuclease Chain A"/>
    <property type="match status" value="2"/>
</dbReference>
<feature type="transmembrane region" description="Helical" evidence="13">
    <location>
        <begin position="40"/>
        <end position="64"/>
    </location>
</feature>
<dbReference type="AlphaFoldDB" id="A0A8J7VSM2"/>
<feature type="domain" description="PLD phosphodiesterase" evidence="14">
    <location>
        <begin position="386"/>
        <end position="413"/>
    </location>
</feature>
<keyword evidence="5 13" id="KW-0812">Transmembrane</keyword>
<dbReference type="GO" id="GO:0032049">
    <property type="term" value="P:cardiolipin biosynthetic process"/>
    <property type="evidence" value="ECO:0007669"/>
    <property type="project" value="UniProtKB-UniRule"/>
</dbReference>
<dbReference type="RefSeq" id="WP_211926143.1">
    <property type="nucleotide sequence ID" value="NZ_JAGQFT020000017.1"/>
</dbReference>
<dbReference type="InterPro" id="IPR001736">
    <property type="entry name" value="PLipase_D/transphosphatidylase"/>
</dbReference>
<evidence type="ECO:0000256" key="10">
    <source>
        <dbReference type="ARBA" id="ARBA00023209"/>
    </source>
</evidence>
<dbReference type="EC" id="2.7.8.-" evidence="12"/>
<dbReference type="PROSITE" id="PS50035">
    <property type="entry name" value="PLD"/>
    <property type="match status" value="2"/>
</dbReference>
<keyword evidence="4" id="KW-0808">Transferase</keyword>
<dbReference type="InterPro" id="IPR025202">
    <property type="entry name" value="PLD-like_dom"/>
</dbReference>
<evidence type="ECO:0000256" key="6">
    <source>
        <dbReference type="ARBA" id="ARBA00022737"/>
    </source>
</evidence>
<dbReference type="PANTHER" id="PTHR21248:SF22">
    <property type="entry name" value="PHOSPHOLIPASE D"/>
    <property type="match status" value="1"/>
</dbReference>
<reference evidence="16 17" key="1">
    <citation type="journal article" date="2021" name="Microbiol. Resour. Announc.">
        <title>Draft Genome Sequence of Coralloluteibacterium stylophorae LMG 29479T.</title>
        <authorList>
            <person name="Karlyshev A.V."/>
            <person name="Kudryashova E.B."/>
            <person name="Ariskina E.V."/>
            <person name="Conroy A.P."/>
            <person name="Abidueva E.Y."/>
        </authorList>
    </citation>
    <scope>NUCLEOTIDE SEQUENCE [LARGE SCALE GENOMIC DNA]</scope>
    <source>
        <strain evidence="16 17">LMG 29479</strain>
    </source>
</reference>
<dbReference type="Pfam" id="PF13396">
    <property type="entry name" value="PLDc_N"/>
    <property type="match status" value="1"/>
</dbReference>
<protein>
    <recommendedName>
        <fullName evidence="12">Cardiolipin synthase</fullName>
        <ecNumber evidence="12">2.7.8.-</ecNumber>
    </recommendedName>
</protein>
<dbReference type="InterPro" id="IPR022924">
    <property type="entry name" value="Cardiolipin_synthase"/>
</dbReference>
<evidence type="ECO:0000259" key="14">
    <source>
        <dbReference type="PROSITE" id="PS50035"/>
    </source>
</evidence>
<evidence type="ECO:0000313" key="15">
    <source>
        <dbReference type="EMBL" id="MBR0562202.1"/>
    </source>
</evidence>
<name>A0A8J7VSM2_9GAMM</name>
<comment type="caution">
    <text evidence="15">The sequence shown here is derived from an EMBL/GenBank/DDBJ whole genome shotgun (WGS) entry which is preliminary data.</text>
</comment>
<proteinExistence type="predicted"/>
<dbReference type="SUPFAM" id="SSF56024">
    <property type="entry name" value="Phospholipase D/nuclease"/>
    <property type="match status" value="2"/>
</dbReference>
<keyword evidence="6" id="KW-0677">Repeat</keyword>
<dbReference type="NCBIfam" id="TIGR04265">
    <property type="entry name" value="bac_cardiolipin"/>
    <property type="match status" value="1"/>
</dbReference>
<dbReference type="GO" id="GO:0005886">
    <property type="term" value="C:plasma membrane"/>
    <property type="evidence" value="ECO:0007669"/>
    <property type="project" value="UniProtKB-SubCell"/>
</dbReference>
<dbReference type="SMART" id="SM00155">
    <property type="entry name" value="PLDc"/>
    <property type="match status" value="2"/>
</dbReference>
<evidence type="ECO:0000256" key="11">
    <source>
        <dbReference type="ARBA" id="ARBA00023264"/>
    </source>
</evidence>
<keyword evidence="11" id="KW-1208">Phospholipid metabolism</keyword>
<dbReference type="InterPro" id="IPR027379">
    <property type="entry name" value="CLS_N"/>
</dbReference>
<keyword evidence="7 13" id="KW-1133">Transmembrane helix</keyword>
<sequence length="472" mass="53141">MPGMPEFIAQIPWLPLVSIGWAIHILLLSIWIVLQKRDPVATLSWILGLALLPVLGFVVFYLIGPQRIRRHRQRRLRSRHAIEKGMPGAHARDHGIARLAQASGSFPPSTCTGVEFLVGGARTFDVLLEAIASAEHHVHLEYYIFEPDGTGTMVRDALIAKARAGVRVRLLLDGMGSAGLGRRFLKPMREAGVQLAWFHSLRHGRIRRRPRINMRTHRKIAVIDGCIGFTGGINICDEGNERRSSAAYHDLHVRLHGEAVRWLQQAFMEDWHYATREALNGKHYWPDLEQGPHHAQILPSGPDAEWEPIHRIQLDAISRAQRRVWLATPYFVPTEAARMALTSAGLRGLDVRVLVPSMSDSRLVTYCARSYYDELLAAGVRIFEYGPRMLHTKALLVDDDIAFVGSANFDARSFRLNFELSVLWCDADIACGLEQVIEKDLDAACELPRQRPRQAFARRLGEACARLLSPLL</sequence>
<evidence type="ECO:0000313" key="16">
    <source>
        <dbReference type="EMBL" id="MBS7458942.1"/>
    </source>
</evidence>
<comment type="subcellular location">
    <subcellularLocation>
        <location evidence="1">Cell membrane</location>
        <topology evidence="1">Multi-pass membrane protein</topology>
    </subcellularLocation>
</comment>
<evidence type="ECO:0000256" key="2">
    <source>
        <dbReference type="ARBA" id="ARBA00022475"/>
    </source>
</evidence>
<organism evidence="15">
    <name type="scientific">Coralloluteibacterium stylophorae</name>
    <dbReference type="NCBI Taxonomy" id="1776034"/>
    <lineage>
        <taxon>Bacteria</taxon>
        <taxon>Pseudomonadati</taxon>
        <taxon>Pseudomonadota</taxon>
        <taxon>Gammaproteobacteria</taxon>
        <taxon>Lysobacterales</taxon>
        <taxon>Lysobacteraceae</taxon>
        <taxon>Coralloluteibacterium</taxon>
    </lineage>
</organism>
<keyword evidence="17" id="KW-1185">Reference proteome</keyword>
<dbReference type="EMBL" id="JAGQFT020000017">
    <property type="protein sequence ID" value="MBS7458942.1"/>
    <property type="molecule type" value="Genomic_DNA"/>
</dbReference>
<evidence type="ECO:0000256" key="1">
    <source>
        <dbReference type="ARBA" id="ARBA00004651"/>
    </source>
</evidence>
<reference evidence="15" key="2">
    <citation type="submission" date="2021-04" db="EMBL/GenBank/DDBJ databases">
        <authorList>
            <person name="Karlyshev A.V."/>
        </authorList>
    </citation>
    <scope>NUCLEOTIDE SEQUENCE</scope>
    <source>
        <strain evidence="15">LMG 29479</strain>
    </source>
</reference>